<dbReference type="InterPro" id="IPR011006">
    <property type="entry name" value="CheY-like_superfamily"/>
</dbReference>
<dbReference type="SUPFAM" id="SSF52172">
    <property type="entry name" value="CheY-like"/>
    <property type="match status" value="1"/>
</dbReference>
<evidence type="ECO:0000256" key="2">
    <source>
        <dbReference type="PROSITE-ProRule" id="PRU00169"/>
    </source>
</evidence>
<dbReference type="PANTHER" id="PTHR44591">
    <property type="entry name" value="STRESS RESPONSE REGULATOR PROTEIN 1"/>
    <property type="match status" value="1"/>
</dbReference>
<evidence type="ECO:0000313" key="4">
    <source>
        <dbReference type="EMBL" id="RZS52011.1"/>
    </source>
</evidence>
<dbReference type="InterPro" id="IPR001789">
    <property type="entry name" value="Sig_transdc_resp-reg_receiver"/>
</dbReference>
<dbReference type="PANTHER" id="PTHR44591:SF3">
    <property type="entry name" value="RESPONSE REGULATORY DOMAIN-CONTAINING PROTEIN"/>
    <property type="match status" value="1"/>
</dbReference>
<feature type="modified residue" description="4-aspartylphosphate" evidence="2">
    <location>
        <position position="53"/>
    </location>
</feature>
<reference evidence="4 5" key="1">
    <citation type="submission" date="2019-02" db="EMBL/GenBank/DDBJ databases">
        <title>Genomic Encyclopedia of Type Strains, Phase IV (KMG-IV): sequencing the most valuable type-strain genomes for metagenomic binning, comparative biology and taxonomic classification.</title>
        <authorList>
            <person name="Goeker M."/>
        </authorList>
    </citation>
    <scope>NUCLEOTIDE SEQUENCE [LARGE SCALE GENOMIC DNA]</scope>
    <source>
        <strain evidence="4 5">DSM 10617</strain>
    </source>
</reference>
<dbReference type="Gene3D" id="3.40.50.2300">
    <property type="match status" value="1"/>
</dbReference>
<dbReference type="Proteomes" id="UP000293433">
    <property type="component" value="Unassembled WGS sequence"/>
</dbReference>
<dbReference type="PROSITE" id="PS50110">
    <property type="entry name" value="RESPONSE_REGULATORY"/>
    <property type="match status" value="1"/>
</dbReference>
<dbReference type="GO" id="GO:0000160">
    <property type="term" value="P:phosphorelay signal transduction system"/>
    <property type="evidence" value="ECO:0007669"/>
    <property type="project" value="InterPro"/>
</dbReference>
<evidence type="ECO:0000313" key="5">
    <source>
        <dbReference type="Proteomes" id="UP000293433"/>
    </source>
</evidence>
<feature type="domain" description="Response regulatory" evidence="3">
    <location>
        <begin position="4"/>
        <end position="121"/>
    </location>
</feature>
<evidence type="ECO:0000256" key="1">
    <source>
        <dbReference type="ARBA" id="ARBA00022553"/>
    </source>
</evidence>
<dbReference type="OrthoDB" id="9800897at2"/>
<name>A0A4Q7LDL0_9BURK</name>
<evidence type="ECO:0000259" key="3">
    <source>
        <dbReference type="PROSITE" id="PS50110"/>
    </source>
</evidence>
<protein>
    <submittedName>
        <fullName evidence="4">Response regulator receiver domain-containing protein</fullName>
    </submittedName>
</protein>
<dbReference type="SMART" id="SM00448">
    <property type="entry name" value="REC"/>
    <property type="match status" value="1"/>
</dbReference>
<keyword evidence="5" id="KW-1185">Reference proteome</keyword>
<sequence length="127" mass="14114">MTHRILIVEDQADIRKLIRMTLEFSDFELHEAADGETGLEQARTVRPHLMLLDVMMPGRLDGFQVCRSIKADPDMRSTLVVMLTARGQSSDVSAGEQSGADAYLVKPFSPLELIDRVEAMVAQIPSD</sequence>
<gene>
    <name evidence="4" type="ORF">EV685_3198</name>
</gene>
<dbReference type="InterPro" id="IPR050595">
    <property type="entry name" value="Bact_response_regulator"/>
</dbReference>
<dbReference type="Pfam" id="PF00072">
    <property type="entry name" value="Response_reg"/>
    <property type="match status" value="1"/>
</dbReference>
<dbReference type="EMBL" id="SGWV01000011">
    <property type="protein sequence ID" value="RZS52011.1"/>
    <property type="molecule type" value="Genomic_DNA"/>
</dbReference>
<dbReference type="AlphaFoldDB" id="A0A4Q7LDL0"/>
<comment type="caution">
    <text evidence="4">The sequence shown here is derived from an EMBL/GenBank/DDBJ whole genome shotgun (WGS) entry which is preliminary data.</text>
</comment>
<organism evidence="4 5">
    <name type="scientific">Sphaerotilus mobilis</name>
    <dbReference type="NCBI Taxonomy" id="47994"/>
    <lineage>
        <taxon>Bacteria</taxon>
        <taxon>Pseudomonadati</taxon>
        <taxon>Pseudomonadota</taxon>
        <taxon>Betaproteobacteria</taxon>
        <taxon>Burkholderiales</taxon>
        <taxon>Sphaerotilaceae</taxon>
        <taxon>Sphaerotilus</taxon>
    </lineage>
</organism>
<keyword evidence="1 2" id="KW-0597">Phosphoprotein</keyword>
<dbReference type="RefSeq" id="WP_130483031.1">
    <property type="nucleotide sequence ID" value="NZ_SGWV01000011.1"/>
</dbReference>
<proteinExistence type="predicted"/>
<accession>A0A4Q7LDL0</accession>